<keyword evidence="1 2" id="KW-0812">Transmembrane</keyword>
<protein>
    <submittedName>
        <fullName evidence="2">Transmembrane domain-containing protein</fullName>
    </submittedName>
</protein>
<keyword evidence="1" id="KW-1133">Transmembrane helix</keyword>
<organism evidence="2">
    <name type="scientific">Cedratvirus Zaza IHUMI</name>
    <dbReference type="NCBI Taxonomy" id="2126979"/>
    <lineage>
        <taxon>Viruses</taxon>
        <taxon>Pithoviruses</taxon>
    </lineage>
</organism>
<reference evidence="2" key="1">
    <citation type="submission" date="2018-03" db="EMBL/GenBank/DDBJ databases">
        <authorList>
            <consortium name="Urmite Genomes"/>
        </authorList>
    </citation>
    <scope>NUCLEOTIDE SEQUENCE [LARGE SCALE GENOMIC DNA]</scope>
    <source>
        <strain evidence="2">IHUMI-S29</strain>
    </source>
</reference>
<proteinExistence type="predicted"/>
<dbReference type="Proteomes" id="UP000270547">
    <property type="component" value="Segment"/>
</dbReference>
<dbReference type="EMBL" id="LT994652">
    <property type="protein sequence ID" value="SPN78938.1"/>
    <property type="molecule type" value="Genomic_DNA"/>
</dbReference>
<evidence type="ECO:0000313" key="2">
    <source>
        <dbReference type="EMBL" id="SPN78938.1"/>
    </source>
</evidence>
<keyword evidence="1" id="KW-0472">Membrane</keyword>
<accession>A0A2R8FD85</accession>
<sequence>MESDKEVIRRWVEERKKKKKTGKFSAKYIVAIIIFLVLIVIVWLLVSHTCKKEKDVYVDLETGQVIDLDAEREAGTEIIWEEKNEEIE</sequence>
<name>A0A2R8FD85_9VIRU</name>
<evidence type="ECO:0000256" key="1">
    <source>
        <dbReference type="SAM" id="Phobius"/>
    </source>
</evidence>
<gene>
    <name evidence="2" type="ORF">ZAZAV_87</name>
</gene>
<feature type="transmembrane region" description="Helical" evidence="1">
    <location>
        <begin position="25"/>
        <end position="46"/>
    </location>
</feature>